<gene>
    <name evidence="7" type="primary">sulP</name>
    <name evidence="7" type="ORF">F5I99_09280</name>
</gene>
<feature type="transmembrane region" description="Helical" evidence="5">
    <location>
        <begin position="307"/>
        <end position="326"/>
    </location>
</feature>
<dbReference type="Gene3D" id="3.30.750.24">
    <property type="entry name" value="STAS domain"/>
    <property type="match status" value="1"/>
</dbReference>
<evidence type="ECO:0000259" key="6">
    <source>
        <dbReference type="PROSITE" id="PS50801"/>
    </source>
</evidence>
<feature type="transmembrane region" description="Helical" evidence="5">
    <location>
        <begin position="180"/>
        <end position="197"/>
    </location>
</feature>
<dbReference type="PROSITE" id="PS50801">
    <property type="entry name" value="STAS"/>
    <property type="match status" value="1"/>
</dbReference>
<feature type="transmembrane region" description="Helical" evidence="5">
    <location>
        <begin position="156"/>
        <end position="174"/>
    </location>
</feature>
<feature type="transmembrane region" description="Helical" evidence="5">
    <location>
        <begin position="131"/>
        <end position="149"/>
    </location>
</feature>
<dbReference type="SUPFAM" id="SSF52091">
    <property type="entry name" value="SpoIIaa-like"/>
    <property type="match status" value="1"/>
</dbReference>
<feature type="transmembrane region" description="Helical" evidence="5">
    <location>
        <begin position="103"/>
        <end position="125"/>
    </location>
</feature>
<dbReference type="GO" id="GO:0008271">
    <property type="term" value="F:secondary active sulfate transmembrane transporter activity"/>
    <property type="evidence" value="ECO:0007669"/>
    <property type="project" value="InterPro"/>
</dbReference>
<dbReference type="NCBIfam" id="TIGR00815">
    <property type="entry name" value="sulP"/>
    <property type="match status" value="1"/>
</dbReference>
<dbReference type="RefSeq" id="WP_151055346.1">
    <property type="nucleotide sequence ID" value="NZ_CP044222.1"/>
</dbReference>
<accession>A0A5J6LE69</accession>
<dbReference type="InterPro" id="IPR002645">
    <property type="entry name" value="STAS_dom"/>
</dbReference>
<protein>
    <submittedName>
        <fullName evidence="7">Sulfate permease</fullName>
    </submittedName>
</protein>
<feature type="transmembrane region" description="Helical" evidence="5">
    <location>
        <begin position="76"/>
        <end position="96"/>
    </location>
</feature>
<keyword evidence="3 5" id="KW-1133">Transmembrane helix</keyword>
<evidence type="ECO:0000313" key="8">
    <source>
        <dbReference type="Proteomes" id="UP000325606"/>
    </source>
</evidence>
<name>A0A5J6LE69_9GAMM</name>
<evidence type="ECO:0000256" key="5">
    <source>
        <dbReference type="SAM" id="Phobius"/>
    </source>
</evidence>
<dbReference type="Pfam" id="PF00916">
    <property type="entry name" value="Sulfate_transp"/>
    <property type="match status" value="1"/>
</dbReference>
<evidence type="ECO:0000256" key="2">
    <source>
        <dbReference type="ARBA" id="ARBA00022692"/>
    </source>
</evidence>
<dbReference type="PANTHER" id="PTHR11814">
    <property type="entry name" value="SULFATE TRANSPORTER"/>
    <property type="match status" value="1"/>
</dbReference>
<dbReference type="Proteomes" id="UP000325606">
    <property type="component" value="Chromosome"/>
</dbReference>
<dbReference type="CDD" id="cd07042">
    <property type="entry name" value="STAS_SulP_like_sulfate_transporter"/>
    <property type="match status" value="1"/>
</dbReference>
<feature type="transmembrane region" description="Helical" evidence="5">
    <location>
        <begin position="404"/>
        <end position="432"/>
    </location>
</feature>
<comment type="subcellular location">
    <subcellularLocation>
        <location evidence="1">Membrane</location>
        <topology evidence="1">Multi-pass membrane protein</topology>
    </subcellularLocation>
</comment>
<feature type="transmembrane region" description="Helical" evidence="5">
    <location>
        <begin position="218"/>
        <end position="238"/>
    </location>
</feature>
<feature type="transmembrane region" description="Helical" evidence="5">
    <location>
        <begin position="27"/>
        <end position="47"/>
    </location>
</feature>
<dbReference type="KEGG" id="nik:F5I99_09280"/>
<dbReference type="InterPro" id="IPR018045">
    <property type="entry name" value="S04_transporter_CS"/>
</dbReference>
<evidence type="ECO:0000313" key="7">
    <source>
        <dbReference type="EMBL" id="QEW06678.1"/>
    </source>
</evidence>
<keyword evidence="8" id="KW-1185">Reference proteome</keyword>
<dbReference type="Pfam" id="PF01740">
    <property type="entry name" value="STAS"/>
    <property type="match status" value="1"/>
</dbReference>
<proteinExistence type="predicted"/>
<dbReference type="InterPro" id="IPR011547">
    <property type="entry name" value="SLC26A/SulP_dom"/>
</dbReference>
<feature type="transmembrane region" description="Helical" evidence="5">
    <location>
        <begin position="365"/>
        <end position="384"/>
    </location>
</feature>
<sequence length="589" mass="63467">MSLKLKRYFPILQWLPLYGKETLISDLLAALIVTIMLIPQSLAYAMLAGMPPEVGLYASIAPLFLYTIFGTSRSLAIGPVAVISLMTAAAAGNHALEGSPEYITVVLILTLMSGLMLTLMGLVRLGFLANFLSHPVISGFITASGLIIAASQARHLLGLEAEGLNVIMVLYGLIARIPEAHLLTLCIGSGTLVFLYANRRWGRSLLSLIGLNPYTADIFSKAAPVLAVAVTTLVTWHWQLDQAGVKVVGDIPAGLPPFTLPAFIPGLWRDLFLAALLISIVGFVESVSLGQTLAAKQRQRIDPDQELIALGTANLSSAFSGGMPVSGGFARSIVNYDVGAATPAAGTFTAIGILVAALFLTPLIAFLPVATLGATIIVAVLSLIDLPAIKHTFVYSKSDFAAMLATILATLIQGIEIGIMAGVGLSLLLYLYRTSRPHYAVIGRLPNSEHFRNAERHEVETDDKIALLRIDESLYFANSRYLEDIVMGLVISQPKLNHLVLTCQAVNLIDASALDSLRTINSRLKDSGVQMHLAEVKGPVMDRLRKTDFLDEMSGVVYMSTYDAWKVLHERAEEAEDKPEAELKPEAPR</sequence>
<dbReference type="InterPro" id="IPR036513">
    <property type="entry name" value="STAS_dom_sf"/>
</dbReference>
<feature type="domain" description="STAS" evidence="6">
    <location>
        <begin position="455"/>
        <end position="575"/>
    </location>
</feature>
<dbReference type="PROSITE" id="PS01130">
    <property type="entry name" value="SLC26A"/>
    <property type="match status" value="1"/>
</dbReference>
<feature type="transmembrane region" description="Helical" evidence="5">
    <location>
        <begin position="338"/>
        <end position="360"/>
    </location>
</feature>
<organism evidence="7 8">
    <name type="scientific">Nitrincola iocasae</name>
    <dbReference type="NCBI Taxonomy" id="2614693"/>
    <lineage>
        <taxon>Bacteria</taxon>
        <taxon>Pseudomonadati</taxon>
        <taxon>Pseudomonadota</taxon>
        <taxon>Gammaproteobacteria</taxon>
        <taxon>Oceanospirillales</taxon>
        <taxon>Oceanospirillaceae</taxon>
        <taxon>Nitrincola</taxon>
    </lineage>
</organism>
<dbReference type="AlphaFoldDB" id="A0A5J6LE69"/>
<keyword evidence="2 5" id="KW-0812">Transmembrane</keyword>
<keyword evidence="4 5" id="KW-0472">Membrane</keyword>
<reference evidence="7 8" key="1">
    <citation type="submission" date="2019-09" db="EMBL/GenBank/DDBJ databases">
        <title>Nitrincola iocasae sp. nov., a bacterium isolated from the sediment collected at a cold seep field in South China Sea.</title>
        <authorList>
            <person name="Zhang H."/>
            <person name="Wang H."/>
            <person name="Li C."/>
        </authorList>
    </citation>
    <scope>NUCLEOTIDE SEQUENCE [LARGE SCALE GENOMIC DNA]</scope>
    <source>
        <strain evidence="7 8">KXZD1103</strain>
    </source>
</reference>
<dbReference type="GO" id="GO:0016020">
    <property type="term" value="C:membrane"/>
    <property type="evidence" value="ECO:0007669"/>
    <property type="project" value="UniProtKB-SubCell"/>
</dbReference>
<dbReference type="InterPro" id="IPR001902">
    <property type="entry name" value="SLC26A/SulP_fam"/>
</dbReference>
<evidence type="ECO:0000256" key="4">
    <source>
        <dbReference type="ARBA" id="ARBA00023136"/>
    </source>
</evidence>
<evidence type="ECO:0000256" key="1">
    <source>
        <dbReference type="ARBA" id="ARBA00004141"/>
    </source>
</evidence>
<evidence type="ECO:0000256" key="3">
    <source>
        <dbReference type="ARBA" id="ARBA00022989"/>
    </source>
</evidence>
<dbReference type="EMBL" id="CP044222">
    <property type="protein sequence ID" value="QEW06678.1"/>
    <property type="molecule type" value="Genomic_DNA"/>
</dbReference>
<feature type="transmembrane region" description="Helical" evidence="5">
    <location>
        <begin position="271"/>
        <end position="295"/>
    </location>
</feature>